<reference evidence="14 16" key="2">
    <citation type="submission" date="2016-11" db="EMBL/GenBank/DDBJ databases">
        <title>Description of two novel members of the family Erysipelotrichaceae: Ileibacterium lipovorans gen. nov., sp. nov. and Dubosiella newyorkensis, gen. nov., sp. nov.</title>
        <authorList>
            <person name="Cox L.M."/>
            <person name="Sohn J."/>
            <person name="Tyrrell K.L."/>
            <person name="Citron D.M."/>
            <person name="Lawson P.A."/>
            <person name="Patel N.B."/>
            <person name="Iizumi T."/>
            <person name="Perez-Perez G.I."/>
            <person name="Goldstein E.J."/>
            <person name="Blaser M.J."/>
        </authorList>
    </citation>
    <scope>NUCLEOTIDE SEQUENCE [LARGE SCALE GENOMIC DNA]</scope>
    <source>
        <strain evidence="14 16">NYU-BL-K8</strain>
    </source>
</reference>
<dbReference type="STRING" id="1702221.AALO17_27930"/>
<dbReference type="PROSITE" id="PS51257">
    <property type="entry name" value="PROKAR_LIPOPROTEIN"/>
    <property type="match status" value="1"/>
</dbReference>
<dbReference type="EMBL" id="CP011391">
    <property type="protein sequence ID" value="AMK55927.1"/>
    <property type="molecule type" value="Genomic_DNA"/>
</dbReference>
<dbReference type="PANTHER" id="PTHR12428:SF65">
    <property type="entry name" value="CYTOCHROME C OXIDASE ASSEMBLY PROTEIN COX18, MITOCHONDRIAL"/>
    <property type="match status" value="1"/>
</dbReference>
<evidence type="ECO:0000256" key="7">
    <source>
        <dbReference type="ARBA" id="ARBA00023136"/>
    </source>
</evidence>
<comment type="subcellular location">
    <subcellularLocation>
        <location evidence="1">Cell membrane</location>
        <topology evidence="1">Multi-pass membrane protein</topology>
    </subcellularLocation>
    <subcellularLocation>
        <location evidence="9">Membrane</location>
        <topology evidence="9">Multi-pass membrane protein</topology>
    </subcellularLocation>
</comment>
<evidence type="ECO:0000256" key="11">
    <source>
        <dbReference type="SAM" id="SignalP"/>
    </source>
</evidence>
<feature type="chain" id="PRO_5038212031" evidence="11">
    <location>
        <begin position="20"/>
        <end position="337"/>
    </location>
</feature>
<keyword evidence="6 10" id="KW-1133">Transmembrane helix</keyword>
<proteinExistence type="inferred from homology"/>
<dbReference type="PANTHER" id="PTHR12428">
    <property type="entry name" value="OXA1"/>
    <property type="match status" value="1"/>
</dbReference>
<dbReference type="GO" id="GO:0032977">
    <property type="term" value="F:membrane insertase activity"/>
    <property type="evidence" value="ECO:0007669"/>
    <property type="project" value="InterPro"/>
</dbReference>
<dbReference type="AlphaFoldDB" id="A0A140DZ50"/>
<evidence type="ECO:0000256" key="4">
    <source>
        <dbReference type="ARBA" id="ARBA00022692"/>
    </source>
</evidence>
<keyword evidence="15" id="KW-1185">Reference proteome</keyword>
<sequence length="337" mass="38470">MRSKWKILFLCGFVLMGLAGCSAPRGTDGKTKVDQIIASEKIEIPKSQVNTTEIGDETLKKEYGKLKDSDTITIEPTGFGATLSQSWFDGLIVWPIAQLINVFASWTDAGVGIILATLLIQLVVFAFTYKSQLASQRMQEIQPELTRIQNKYKDKTDDRSRMLMAQETQKIYQKYDIHPFGTILVTFIQLPIMMGMYYATMRASAVVYGSFLGMSLSETPIEAFKSLGTGSVQWGPIIIYLLMIVMQIVSLKLPQWLKKYDDKKNGVRRKKYLKENDNPMASTMNMTMYFTTAMIAFMYLSWPIAMSFYWFVSSCVRSLMQLYMHFVLMKKQQKKAA</sequence>
<dbReference type="InterPro" id="IPR047196">
    <property type="entry name" value="YidC_ALB_C"/>
</dbReference>
<evidence type="ECO:0000313" key="14">
    <source>
        <dbReference type="EMBL" id="OLU47157.1"/>
    </source>
</evidence>
<evidence type="ECO:0000313" key="16">
    <source>
        <dbReference type="Proteomes" id="UP000186758"/>
    </source>
</evidence>
<keyword evidence="3" id="KW-1003">Cell membrane</keyword>
<dbReference type="GO" id="GO:0015031">
    <property type="term" value="P:protein transport"/>
    <property type="evidence" value="ECO:0007669"/>
    <property type="project" value="UniProtKB-KW"/>
</dbReference>
<evidence type="ECO:0000256" key="10">
    <source>
        <dbReference type="SAM" id="Phobius"/>
    </source>
</evidence>
<evidence type="ECO:0000313" key="13">
    <source>
        <dbReference type="EMBL" id="AMK55927.1"/>
    </source>
</evidence>
<keyword evidence="11" id="KW-0732">Signal</keyword>
<dbReference type="Pfam" id="PF02096">
    <property type="entry name" value="60KD_IMP"/>
    <property type="match status" value="1"/>
</dbReference>
<keyword evidence="5" id="KW-0653">Protein transport</keyword>
<accession>A0A140DZ50</accession>
<evidence type="ECO:0000256" key="3">
    <source>
        <dbReference type="ARBA" id="ARBA00022475"/>
    </source>
</evidence>
<evidence type="ECO:0000256" key="6">
    <source>
        <dbReference type="ARBA" id="ARBA00022989"/>
    </source>
</evidence>
<keyword evidence="2" id="KW-0813">Transport</keyword>
<organism evidence="13 15">
    <name type="scientific">Faecalibaculum rodentium</name>
    <dbReference type="NCBI Taxonomy" id="1702221"/>
    <lineage>
        <taxon>Bacteria</taxon>
        <taxon>Bacillati</taxon>
        <taxon>Bacillota</taxon>
        <taxon>Erysipelotrichia</taxon>
        <taxon>Erysipelotrichales</taxon>
        <taxon>Erysipelotrichaceae</taxon>
        <taxon>Faecalibaculum</taxon>
    </lineage>
</organism>
<dbReference type="KEGG" id="fro:AALO17_27930"/>
<dbReference type="InterPro" id="IPR001708">
    <property type="entry name" value="YidC/ALB3/OXA1/COX18"/>
</dbReference>
<dbReference type="GO" id="GO:0005886">
    <property type="term" value="C:plasma membrane"/>
    <property type="evidence" value="ECO:0007669"/>
    <property type="project" value="UniProtKB-SubCell"/>
</dbReference>
<name>A0A140DZ50_9FIRM</name>
<evidence type="ECO:0000256" key="9">
    <source>
        <dbReference type="RuleBase" id="RU003945"/>
    </source>
</evidence>
<comment type="similarity">
    <text evidence="9">Belongs to the OXA1/ALB3/YidC family.</text>
</comment>
<feature type="transmembrane region" description="Helical" evidence="10">
    <location>
        <begin position="237"/>
        <end position="257"/>
    </location>
</feature>
<dbReference type="InterPro" id="IPR028055">
    <property type="entry name" value="YidC/Oxa/ALB_C"/>
</dbReference>
<evidence type="ECO:0000259" key="12">
    <source>
        <dbReference type="Pfam" id="PF02096"/>
    </source>
</evidence>
<dbReference type="RefSeq" id="WP_067559995.1">
    <property type="nucleotide sequence ID" value="NZ_CAJTBG010000010.1"/>
</dbReference>
<keyword evidence="8" id="KW-0143">Chaperone</keyword>
<evidence type="ECO:0000256" key="5">
    <source>
        <dbReference type="ARBA" id="ARBA00022927"/>
    </source>
</evidence>
<dbReference type="OrthoDB" id="9780552at2"/>
<evidence type="ECO:0000256" key="1">
    <source>
        <dbReference type="ARBA" id="ARBA00004651"/>
    </source>
</evidence>
<dbReference type="PATRIC" id="fig|1702221.3.peg.2721"/>
<feature type="transmembrane region" description="Helical" evidence="10">
    <location>
        <begin position="278"/>
        <end position="302"/>
    </location>
</feature>
<evidence type="ECO:0000313" key="15">
    <source>
        <dbReference type="Proteomes" id="UP000069771"/>
    </source>
</evidence>
<keyword evidence="7 10" id="KW-0472">Membrane</keyword>
<dbReference type="Proteomes" id="UP000069771">
    <property type="component" value="Chromosome"/>
</dbReference>
<gene>
    <name evidence="13" type="ORF">AALO17_27930</name>
    <name evidence="14" type="ORF">BO223_01385</name>
</gene>
<dbReference type="Proteomes" id="UP000186758">
    <property type="component" value="Unassembled WGS sequence"/>
</dbReference>
<feature type="domain" description="Membrane insertase YidC/Oxa/ALB C-terminal" evidence="12">
    <location>
        <begin position="110"/>
        <end position="324"/>
    </location>
</feature>
<dbReference type="CDD" id="cd20070">
    <property type="entry name" value="5TM_YidC_Alb3"/>
    <property type="match status" value="1"/>
</dbReference>
<dbReference type="EMBL" id="MPJZ01000010">
    <property type="protein sequence ID" value="OLU47157.1"/>
    <property type="molecule type" value="Genomic_DNA"/>
</dbReference>
<evidence type="ECO:0000256" key="2">
    <source>
        <dbReference type="ARBA" id="ARBA00022448"/>
    </source>
</evidence>
<keyword evidence="4 9" id="KW-0812">Transmembrane</keyword>
<reference evidence="13 15" key="1">
    <citation type="journal article" date="2016" name="Gut Pathog.">
        <title>Whole genome sequencing of "Faecalibaculum rodentium" ALO17, isolated from C57BL/6J laboratory mouse feces.</title>
        <authorList>
            <person name="Lim S."/>
            <person name="Chang D.H."/>
            <person name="Ahn S."/>
            <person name="Kim B.C."/>
        </authorList>
    </citation>
    <scope>NUCLEOTIDE SEQUENCE [LARGE SCALE GENOMIC DNA]</scope>
    <source>
        <strain evidence="13 15">Alo17</strain>
    </source>
</reference>
<dbReference type="NCBIfam" id="TIGR03592">
    <property type="entry name" value="yidC_oxa1_cterm"/>
    <property type="match status" value="1"/>
</dbReference>
<protein>
    <submittedName>
        <fullName evidence="14">Preprotein translocase YidC</fullName>
    </submittedName>
    <submittedName>
        <fullName evidence="13">Protein translocase subunit yidC</fullName>
    </submittedName>
</protein>
<feature type="transmembrane region" description="Helical" evidence="10">
    <location>
        <begin position="109"/>
        <end position="129"/>
    </location>
</feature>
<feature type="signal peptide" evidence="11">
    <location>
        <begin position="1"/>
        <end position="19"/>
    </location>
</feature>
<evidence type="ECO:0000256" key="8">
    <source>
        <dbReference type="ARBA" id="ARBA00023186"/>
    </source>
</evidence>
<feature type="transmembrane region" description="Helical" evidence="10">
    <location>
        <begin position="180"/>
        <end position="199"/>
    </location>
</feature>
<dbReference type="GO" id="GO:0051205">
    <property type="term" value="P:protein insertion into membrane"/>
    <property type="evidence" value="ECO:0007669"/>
    <property type="project" value="TreeGrafter"/>
</dbReference>
<dbReference type="GeneID" id="78479252"/>